<dbReference type="GO" id="GO:0047372">
    <property type="term" value="F:monoacylglycerol lipase activity"/>
    <property type="evidence" value="ECO:0007669"/>
    <property type="project" value="TreeGrafter"/>
</dbReference>
<keyword evidence="3" id="KW-0472">Membrane</keyword>
<dbReference type="SUPFAM" id="SSF53474">
    <property type="entry name" value="alpha/beta-Hydrolases"/>
    <property type="match status" value="1"/>
</dbReference>
<evidence type="ECO:0000313" key="5">
    <source>
        <dbReference type="EMBL" id="ODV91488.1"/>
    </source>
</evidence>
<evidence type="ECO:0000313" key="6">
    <source>
        <dbReference type="Proteomes" id="UP000095023"/>
    </source>
</evidence>
<dbReference type="Proteomes" id="UP000095023">
    <property type="component" value="Unassembled WGS sequence"/>
</dbReference>
<sequence length="440" mass="49435">MANQTHLIVLVHGLWGNVHHLDALHEALTSHLSSIPANDAIQHIVHKCSSNQGNFTYDGIVLGGERLANEIRTLQNEYANSNTPVTMLSIVGYSLGGLISRYAIGCLYKDFEAGLRLVNFTTFGSPHVGIRFIPELERSVSRFYSGALNFIAPRILSATGAQLFLHDSNDYISKEPLLLLMSQKSSIFYKALAKAEHLSLYSNIIGDRCSWFTAAISHTDPYALLYTVPRTTEHDPRSEVALSIPSVKGYDPVIIDPSAPVRLVHNVRGRRRTGSLEEVKAAGSRVGHWFKSLLLILVFAPVFSIFLIAMLKIKSIFSRNRLTKFKESNISILTEEEYIWVEDQIQGTLDIVEGTPHVDIDNIETVAEDDNRVPPLKLSLSPEQHKIIDNLNSLPWKKYGCHITATDRNHRAMIMREKGIRTYEEGKLCIQHWVDHFATE</sequence>
<dbReference type="GO" id="GO:0005811">
    <property type="term" value="C:lipid droplet"/>
    <property type="evidence" value="ECO:0007669"/>
    <property type="project" value="TreeGrafter"/>
</dbReference>
<evidence type="ECO:0000256" key="2">
    <source>
        <dbReference type="ARBA" id="ARBA00022963"/>
    </source>
</evidence>
<dbReference type="OrthoDB" id="273452at2759"/>
<dbReference type="GO" id="GO:0016042">
    <property type="term" value="P:lipid catabolic process"/>
    <property type="evidence" value="ECO:0007669"/>
    <property type="project" value="UniProtKB-KW"/>
</dbReference>
<dbReference type="InterPro" id="IPR044294">
    <property type="entry name" value="Lipase-like"/>
</dbReference>
<name>A0A1E4TII1_9ASCO</name>
<keyword evidence="2" id="KW-0443">Lipid metabolism</keyword>
<dbReference type="InterPro" id="IPR029058">
    <property type="entry name" value="AB_hydrolase_fold"/>
</dbReference>
<gene>
    <name evidence="5" type="ORF">CANCADRAFT_147281</name>
</gene>
<dbReference type="EMBL" id="KV453841">
    <property type="protein sequence ID" value="ODV91488.1"/>
    <property type="molecule type" value="Genomic_DNA"/>
</dbReference>
<dbReference type="PANTHER" id="PTHR12482:SF65">
    <property type="entry name" value="ESTERASE, PUTATIVE (AFU_ORTHOLOGUE AFUA_3G12320)-RELATED"/>
    <property type="match status" value="1"/>
</dbReference>
<comment type="similarity">
    <text evidence="1">Belongs to the putative lipase ROG1 family.</text>
</comment>
<accession>A0A1E4TII1</accession>
<reference evidence="6" key="1">
    <citation type="submission" date="2016-02" db="EMBL/GenBank/DDBJ databases">
        <title>Comparative genomics of biotechnologically important yeasts.</title>
        <authorList>
            <consortium name="DOE Joint Genome Institute"/>
            <person name="Riley R."/>
            <person name="Haridas S."/>
            <person name="Wolfe K.H."/>
            <person name="Lopes M.R."/>
            <person name="Hittinger C.T."/>
            <person name="Goker M."/>
            <person name="Salamov A."/>
            <person name="Wisecaver J."/>
            <person name="Long T.M."/>
            <person name="Aerts A.L."/>
            <person name="Barry K."/>
            <person name="Choi C."/>
            <person name="Clum A."/>
            <person name="Coughlan A.Y."/>
            <person name="Deshpande S."/>
            <person name="Douglass A.P."/>
            <person name="Hanson S.J."/>
            <person name="Klenk H.-P."/>
            <person name="Labutti K."/>
            <person name="Lapidus A."/>
            <person name="Lindquist E."/>
            <person name="Lipzen A."/>
            <person name="Meier-Kolthoff J.P."/>
            <person name="Ohm R.A."/>
            <person name="Otillar R.P."/>
            <person name="Pangilinan J."/>
            <person name="Peng Y."/>
            <person name="Rokas A."/>
            <person name="Rosa C.A."/>
            <person name="Scheuner C."/>
            <person name="Sibirny A.A."/>
            <person name="Slot J.C."/>
            <person name="Stielow J.B."/>
            <person name="Sun H."/>
            <person name="Kurtzman C.P."/>
            <person name="Blackwell M."/>
            <person name="Jeffries T.W."/>
            <person name="Grigoriev I.V."/>
        </authorList>
    </citation>
    <scope>NUCLEOTIDE SEQUENCE [LARGE SCALE GENOMIC DNA]</scope>
    <source>
        <strain evidence="6">NRRL Y-17796</strain>
    </source>
</reference>
<evidence type="ECO:0000259" key="4">
    <source>
        <dbReference type="Pfam" id="PF05057"/>
    </source>
</evidence>
<dbReference type="Gene3D" id="3.40.50.1820">
    <property type="entry name" value="alpha/beta hydrolase"/>
    <property type="match status" value="1"/>
</dbReference>
<keyword evidence="3" id="KW-1133">Transmembrane helix</keyword>
<dbReference type="GO" id="GO:0004622">
    <property type="term" value="F:phosphatidylcholine lysophospholipase activity"/>
    <property type="evidence" value="ECO:0007669"/>
    <property type="project" value="TreeGrafter"/>
</dbReference>
<proteinExistence type="inferred from homology"/>
<protein>
    <recommendedName>
        <fullName evidence="4">DUF676 domain-containing protein</fullName>
    </recommendedName>
</protein>
<dbReference type="InterPro" id="IPR007751">
    <property type="entry name" value="DUF676_lipase-like"/>
</dbReference>
<keyword evidence="6" id="KW-1185">Reference proteome</keyword>
<feature type="domain" description="DUF676" evidence="4">
    <location>
        <begin position="3"/>
        <end position="213"/>
    </location>
</feature>
<dbReference type="AlphaFoldDB" id="A0A1E4TII1"/>
<organism evidence="5 6">
    <name type="scientific">Tortispora caseinolytica NRRL Y-17796</name>
    <dbReference type="NCBI Taxonomy" id="767744"/>
    <lineage>
        <taxon>Eukaryota</taxon>
        <taxon>Fungi</taxon>
        <taxon>Dikarya</taxon>
        <taxon>Ascomycota</taxon>
        <taxon>Saccharomycotina</taxon>
        <taxon>Trigonopsidomycetes</taxon>
        <taxon>Trigonopsidales</taxon>
        <taxon>Trigonopsidaceae</taxon>
        <taxon>Tortispora</taxon>
    </lineage>
</organism>
<keyword evidence="2" id="KW-0442">Lipid degradation</keyword>
<feature type="transmembrane region" description="Helical" evidence="3">
    <location>
        <begin position="289"/>
        <end position="311"/>
    </location>
</feature>
<keyword evidence="3" id="KW-0812">Transmembrane</keyword>
<evidence type="ECO:0000256" key="1">
    <source>
        <dbReference type="ARBA" id="ARBA00007920"/>
    </source>
</evidence>
<dbReference type="Pfam" id="PF05057">
    <property type="entry name" value="DUF676"/>
    <property type="match status" value="1"/>
</dbReference>
<dbReference type="PANTHER" id="PTHR12482">
    <property type="entry name" value="LIPASE ROG1-RELATED-RELATED"/>
    <property type="match status" value="1"/>
</dbReference>
<evidence type="ECO:0000256" key="3">
    <source>
        <dbReference type="SAM" id="Phobius"/>
    </source>
</evidence>